<dbReference type="PATRIC" id="fig|1238180.3.peg.3682"/>
<evidence type="ECO:0000313" key="2">
    <source>
        <dbReference type="Proteomes" id="UP000014137"/>
    </source>
</evidence>
<proteinExistence type="predicted"/>
<dbReference type="AlphaFoldDB" id="M2QKX3"/>
<comment type="caution">
    <text evidence="1">The sequence shown here is derived from an EMBL/GenBank/DDBJ whole genome shotgun (WGS) entry which is preliminary data.</text>
</comment>
<protein>
    <submittedName>
        <fullName evidence="1">Uncharacterized protein</fullName>
    </submittedName>
</protein>
<sequence length="61" mass="6608">MAKKGLSMRQLGSADERDLDFGLRTIVGGGPQARLDACRWFRLGTRLFTGGAGPRCLGGRR</sequence>
<accession>M2QKX3</accession>
<gene>
    <name evidence="1" type="ORF">C791_3351</name>
</gene>
<organism evidence="1 2">
    <name type="scientific">Amycolatopsis azurea DSM 43854</name>
    <dbReference type="NCBI Taxonomy" id="1238180"/>
    <lineage>
        <taxon>Bacteria</taxon>
        <taxon>Bacillati</taxon>
        <taxon>Actinomycetota</taxon>
        <taxon>Actinomycetes</taxon>
        <taxon>Pseudonocardiales</taxon>
        <taxon>Pseudonocardiaceae</taxon>
        <taxon>Amycolatopsis</taxon>
    </lineage>
</organism>
<name>M2QKX3_9PSEU</name>
<evidence type="ECO:0000313" key="1">
    <source>
        <dbReference type="EMBL" id="EMD26507.1"/>
    </source>
</evidence>
<reference evidence="1 2" key="1">
    <citation type="submission" date="2012-10" db="EMBL/GenBank/DDBJ databases">
        <title>Genome assembly of Amycolatopsis azurea DSM 43854.</title>
        <authorList>
            <person name="Khatri I."/>
            <person name="Kaur I."/>
            <person name="Subramanian S."/>
            <person name="Mayilraj S."/>
        </authorList>
    </citation>
    <scope>NUCLEOTIDE SEQUENCE [LARGE SCALE GENOMIC DNA]</scope>
    <source>
        <strain evidence="1 2">DSM 43854</strain>
    </source>
</reference>
<dbReference type="EMBL" id="ANMG01000032">
    <property type="protein sequence ID" value="EMD26507.1"/>
    <property type="molecule type" value="Genomic_DNA"/>
</dbReference>
<dbReference type="Proteomes" id="UP000014137">
    <property type="component" value="Unassembled WGS sequence"/>
</dbReference>